<feature type="transmembrane region" description="Helical" evidence="14">
    <location>
        <begin position="334"/>
        <end position="357"/>
    </location>
</feature>
<dbReference type="GO" id="GO:0098552">
    <property type="term" value="C:side of membrane"/>
    <property type="evidence" value="ECO:0007669"/>
    <property type="project" value="UniProtKB-KW"/>
</dbReference>
<feature type="signal peptide" evidence="15">
    <location>
        <begin position="1"/>
        <end position="30"/>
    </location>
</feature>
<dbReference type="PANTHER" id="PTHR33048:SF131">
    <property type="entry name" value="INTEGRAL MEMBRANE PROTEIN"/>
    <property type="match status" value="1"/>
</dbReference>
<comment type="similarity">
    <text evidence="13">Belongs to the SAT4 family.</text>
</comment>
<organism evidence="18 19">
    <name type="scientific">Cytospora mali</name>
    <name type="common">Apple Valsa canker fungus</name>
    <name type="synonym">Valsa mali</name>
    <dbReference type="NCBI Taxonomy" id="578113"/>
    <lineage>
        <taxon>Eukaryota</taxon>
        <taxon>Fungi</taxon>
        <taxon>Dikarya</taxon>
        <taxon>Ascomycota</taxon>
        <taxon>Pezizomycotina</taxon>
        <taxon>Sordariomycetes</taxon>
        <taxon>Sordariomycetidae</taxon>
        <taxon>Diaporthales</taxon>
        <taxon>Cytosporaceae</taxon>
        <taxon>Cytospora</taxon>
    </lineage>
</organism>
<evidence type="ECO:0000256" key="14">
    <source>
        <dbReference type="SAM" id="Phobius"/>
    </source>
</evidence>
<keyword evidence="6" id="KW-0325">Glycoprotein</keyword>
<evidence type="ECO:0000256" key="15">
    <source>
        <dbReference type="SAM" id="SignalP"/>
    </source>
</evidence>
<feature type="domain" description="Rhodopsin" evidence="17">
    <location>
        <begin position="122"/>
        <end position="359"/>
    </location>
</feature>
<evidence type="ECO:0000256" key="4">
    <source>
        <dbReference type="ARBA" id="ARBA00010031"/>
    </source>
</evidence>
<evidence type="ECO:0000256" key="1">
    <source>
        <dbReference type="ARBA" id="ARBA00004141"/>
    </source>
</evidence>
<evidence type="ECO:0000256" key="2">
    <source>
        <dbReference type="ARBA" id="ARBA00004589"/>
    </source>
</evidence>
<comment type="subcellular location">
    <subcellularLocation>
        <location evidence="2">Membrane</location>
        <topology evidence="2">Lipid-anchor</topology>
        <topology evidence="2">GPI-anchor</topology>
    </subcellularLocation>
    <subcellularLocation>
        <location evidence="1">Membrane</location>
        <topology evidence="1">Multi-pass membrane protein</topology>
    </subcellularLocation>
    <subcellularLocation>
        <location evidence="3">Secreted</location>
    </subcellularLocation>
</comment>
<evidence type="ECO:0000256" key="3">
    <source>
        <dbReference type="ARBA" id="ARBA00004613"/>
    </source>
</evidence>
<keyword evidence="12" id="KW-0449">Lipoprotein</keyword>
<comment type="similarity">
    <text evidence="4">Belongs to the RBT5 family.</text>
</comment>
<accession>A0A194W0B0</accession>
<dbReference type="Pfam" id="PF05730">
    <property type="entry name" value="CFEM"/>
    <property type="match status" value="1"/>
</dbReference>
<evidence type="ECO:0000256" key="11">
    <source>
        <dbReference type="ARBA" id="ARBA00023157"/>
    </source>
</evidence>
<feature type="transmembrane region" description="Helical" evidence="14">
    <location>
        <begin position="177"/>
        <end position="204"/>
    </location>
</feature>
<keyword evidence="10 14" id="KW-0472">Membrane</keyword>
<dbReference type="GO" id="GO:0005576">
    <property type="term" value="C:extracellular region"/>
    <property type="evidence" value="ECO:0007669"/>
    <property type="project" value="UniProtKB-SubCell"/>
</dbReference>
<sequence length="430" mass="47761">MAPGYAPPAKLYGLLCWLLIFGSRFVAAQASLTGMSQCGRNCLLEAIPHSGCSSTDVSCQCSSAVLHHEVFTCLTIRCTMQDGLDMAKLQAADCHFSTESKSTDVLVVMTVLYGVTVTFVLLRVVSKLMTQTFCTEDHLIICALLLSAVSFVCAVYMAELGFGSHIWELKDGALLRILRLLYIGEIIYILVLTLTKASIVCMYLRIFWAYPPFQKACYVVLGYIILPGIVIIFLTIFSCQPIQYFWNRDLTGSCRDVTAVAFVNSGFAVSQDLVIILLPVYMLWNLNMNRKRKVFIGIMFAIGGLGFVATIIRLKSLFTFGDLSDPTWSYIPLVYWTTVELSAGIVVSCLPAVRILLERFFKVFNLSATNSKHPSAINLPQRRTKPSAPENLVLNYYGGSETRLNISRDEISTTSLRRAEESVEAKQDIG</sequence>
<evidence type="ECO:0000259" key="17">
    <source>
        <dbReference type="Pfam" id="PF20684"/>
    </source>
</evidence>
<feature type="chain" id="PRO_5008266959" evidence="15">
    <location>
        <begin position="31"/>
        <end position="430"/>
    </location>
</feature>
<evidence type="ECO:0000256" key="5">
    <source>
        <dbReference type="ARBA" id="ARBA00022525"/>
    </source>
</evidence>
<dbReference type="PANTHER" id="PTHR33048">
    <property type="entry name" value="PTH11-LIKE INTEGRAL MEMBRANE PROTEIN (AFU_ORTHOLOGUE AFUA_5G11245)"/>
    <property type="match status" value="1"/>
</dbReference>
<name>A0A194W0B0_CYTMA</name>
<proteinExistence type="inferred from homology"/>
<dbReference type="AlphaFoldDB" id="A0A194W0B0"/>
<feature type="transmembrane region" description="Helical" evidence="14">
    <location>
        <begin position="138"/>
        <end position="157"/>
    </location>
</feature>
<feature type="transmembrane region" description="Helical" evidence="14">
    <location>
        <begin position="216"/>
        <end position="237"/>
    </location>
</feature>
<reference evidence="18" key="1">
    <citation type="submission" date="2014-12" db="EMBL/GenBank/DDBJ databases">
        <title>Genome Sequence of Valsa Canker Pathogens Uncovers a Specific Adaption of Colonization on Woody Bark.</title>
        <authorList>
            <person name="Yin Z."/>
            <person name="Liu H."/>
            <person name="Gao X."/>
            <person name="Li Z."/>
            <person name="Song N."/>
            <person name="Ke X."/>
            <person name="Dai Q."/>
            <person name="Wu Y."/>
            <person name="Sun Y."/>
            <person name="Xu J.-R."/>
            <person name="Kang Z.K."/>
            <person name="Wang L."/>
            <person name="Huang L."/>
        </authorList>
    </citation>
    <scope>NUCLEOTIDE SEQUENCE [LARGE SCALE GENOMIC DNA]</scope>
    <source>
        <strain evidence="18">03-8</strain>
    </source>
</reference>
<keyword evidence="8 15" id="KW-0732">Signal</keyword>
<gene>
    <name evidence="18" type="ORF">VM1G_05431</name>
</gene>
<evidence type="ECO:0000313" key="19">
    <source>
        <dbReference type="Proteomes" id="UP000078559"/>
    </source>
</evidence>
<keyword evidence="11" id="KW-1015">Disulfide bond</keyword>
<dbReference type="EMBL" id="CM003102">
    <property type="protein sequence ID" value="KUI69553.1"/>
    <property type="molecule type" value="Genomic_DNA"/>
</dbReference>
<evidence type="ECO:0000256" key="7">
    <source>
        <dbReference type="ARBA" id="ARBA00022692"/>
    </source>
</evidence>
<dbReference type="InterPro" id="IPR052337">
    <property type="entry name" value="SAT4-like"/>
</dbReference>
<evidence type="ECO:0000313" key="18">
    <source>
        <dbReference type="EMBL" id="KUI69553.1"/>
    </source>
</evidence>
<evidence type="ECO:0000256" key="8">
    <source>
        <dbReference type="ARBA" id="ARBA00022729"/>
    </source>
</evidence>
<dbReference type="InterPro" id="IPR008427">
    <property type="entry name" value="Extracellular_membr_CFEM_dom"/>
</dbReference>
<feature type="transmembrane region" description="Helical" evidence="14">
    <location>
        <begin position="105"/>
        <end position="126"/>
    </location>
</feature>
<evidence type="ECO:0000259" key="16">
    <source>
        <dbReference type="Pfam" id="PF05730"/>
    </source>
</evidence>
<feature type="domain" description="CFEM" evidence="16">
    <location>
        <begin position="33"/>
        <end position="94"/>
    </location>
</feature>
<evidence type="ECO:0000256" key="13">
    <source>
        <dbReference type="ARBA" id="ARBA00038359"/>
    </source>
</evidence>
<dbReference type="InterPro" id="IPR049326">
    <property type="entry name" value="Rhodopsin_dom_fungi"/>
</dbReference>
<dbReference type="Pfam" id="PF20684">
    <property type="entry name" value="Fung_rhodopsin"/>
    <property type="match status" value="1"/>
</dbReference>
<evidence type="ECO:0000256" key="6">
    <source>
        <dbReference type="ARBA" id="ARBA00022622"/>
    </source>
</evidence>
<keyword evidence="9 14" id="KW-1133">Transmembrane helix</keyword>
<protein>
    <submittedName>
        <fullName evidence="18">Uncharacterized protein</fullName>
    </submittedName>
</protein>
<feature type="transmembrane region" description="Helical" evidence="14">
    <location>
        <begin position="257"/>
        <end position="282"/>
    </location>
</feature>
<keyword evidence="7 14" id="KW-0812">Transmembrane</keyword>
<keyword evidence="6" id="KW-0336">GPI-anchor</keyword>
<keyword evidence="19" id="KW-1185">Reference proteome</keyword>
<evidence type="ECO:0000256" key="10">
    <source>
        <dbReference type="ARBA" id="ARBA00023136"/>
    </source>
</evidence>
<evidence type="ECO:0000256" key="9">
    <source>
        <dbReference type="ARBA" id="ARBA00022989"/>
    </source>
</evidence>
<dbReference type="OrthoDB" id="408702at2759"/>
<dbReference type="Proteomes" id="UP000078559">
    <property type="component" value="Chromosome 5"/>
</dbReference>
<evidence type="ECO:0000256" key="12">
    <source>
        <dbReference type="ARBA" id="ARBA00023288"/>
    </source>
</evidence>
<keyword evidence="5" id="KW-0964">Secreted</keyword>
<feature type="transmembrane region" description="Helical" evidence="14">
    <location>
        <begin position="294"/>
        <end position="314"/>
    </location>
</feature>